<dbReference type="RefSeq" id="WP_289413805.1">
    <property type="nucleotide sequence ID" value="NZ_JAQIBD010000002.1"/>
</dbReference>
<feature type="transmembrane region" description="Helical" evidence="1">
    <location>
        <begin position="6"/>
        <end position="21"/>
    </location>
</feature>
<protein>
    <submittedName>
        <fullName evidence="2">Uncharacterized protein</fullName>
    </submittedName>
</protein>
<keyword evidence="1" id="KW-0472">Membrane</keyword>
<name>A0ABT7QZ12_9BACT</name>
<comment type="caution">
    <text evidence="2">The sequence shown here is derived from an EMBL/GenBank/DDBJ whole genome shotgun (WGS) entry which is preliminary data.</text>
</comment>
<proteinExistence type="predicted"/>
<keyword evidence="1" id="KW-1133">Transmembrane helix</keyword>
<reference evidence="2" key="1">
    <citation type="submission" date="2023-01" db="EMBL/GenBank/DDBJ databases">
        <title>Sulfurovum sp. zt1-1 genome assembly.</title>
        <authorList>
            <person name="Wang J."/>
        </authorList>
    </citation>
    <scope>NUCLEOTIDE SEQUENCE</scope>
    <source>
        <strain evidence="2">Zt1-1</strain>
    </source>
</reference>
<dbReference type="EMBL" id="JAQIBD010000002">
    <property type="protein sequence ID" value="MDM5272063.1"/>
    <property type="molecule type" value="Genomic_DNA"/>
</dbReference>
<accession>A0ABT7QZ12</accession>
<keyword evidence="3" id="KW-1185">Reference proteome</keyword>
<evidence type="ECO:0000313" key="2">
    <source>
        <dbReference type="EMBL" id="MDM5272063.1"/>
    </source>
</evidence>
<dbReference type="Proteomes" id="UP001169069">
    <property type="component" value="Unassembled WGS sequence"/>
</dbReference>
<evidence type="ECO:0000313" key="3">
    <source>
        <dbReference type="Proteomes" id="UP001169069"/>
    </source>
</evidence>
<organism evidence="2 3">
    <name type="scientific">Sulfurovum zhangzhouensis</name>
    <dbReference type="NCBI Taxonomy" id="3019067"/>
    <lineage>
        <taxon>Bacteria</taxon>
        <taxon>Pseudomonadati</taxon>
        <taxon>Campylobacterota</taxon>
        <taxon>Epsilonproteobacteria</taxon>
        <taxon>Campylobacterales</taxon>
        <taxon>Sulfurovaceae</taxon>
        <taxon>Sulfurovum</taxon>
    </lineage>
</organism>
<gene>
    <name evidence="2" type="ORF">PGH07_07715</name>
</gene>
<sequence>MIEPLLVFIAIIVFMSMYWIEKKQAFIIEELKRISDAIERLEDKIGD</sequence>
<keyword evidence="1" id="KW-0812">Transmembrane</keyword>
<evidence type="ECO:0000256" key="1">
    <source>
        <dbReference type="SAM" id="Phobius"/>
    </source>
</evidence>